<gene>
    <name evidence="2" type="ORF">FHX73_112783</name>
</gene>
<dbReference type="GO" id="GO:0005737">
    <property type="term" value="C:cytoplasm"/>
    <property type="evidence" value="ECO:0007669"/>
    <property type="project" value="TreeGrafter"/>
</dbReference>
<dbReference type="EMBL" id="VIWT01000001">
    <property type="protein sequence ID" value="TWF98953.1"/>
    <property type="molecule type" value="Genomic_DNA"/>
</dbReference>
<protein>
    <submittedName>
        <fullName evidence="2">Condensation domain-containing protein</fullName>
    </submittedName>
</protein>
<dbReference type="Gene3D" id="3.30.559.10">
    <property type="entry name" value="Chloramphenicol acetyltransferase-like domain"/>
    <property type="match status" value="1"/>
</dbReference>
<comment type="caution">
    <text evidence="2">The sequence shown here is derived from an EMBL/GenBank/DDBJ whole genome shotgun (WGS) entry which is preliminary data.</text>
</comment>
<sequence>MTDDDTSTDDTTGLLAYGQLSVWRVLANWPVERWPETYLSAVVPVPADCPLDRVVRAFGTLCDRHESLRTLFTDGPQGPRQRVLPAGARPPGVAVVECPGADAELAEARGRLLAGEPFDREREFSHRFAVVTEAGRPAHAVLVLDHLLADGFALDRLRSELAALLGADVPDGHRWLAETPAQPRQLAAAQRSEENRRRREAVVRHWRRLLDTLPAELFPVPDDAGHRPGRIEAVLRSPGARSSLARAGERLGILPQGVMLAVNSVATAAVTGSTRVVHTLQSSNRFSAPWRTAVTSMNQFAVLPLDLDRTPDSFAEYARYVQGSSLRAYQLASYDIDVVNALVREERGITLGFDHFFNFMATDVTAAPPPDPGAAPAAPRVETTRPNRQIGPRFDVKVWGGPDMPVVVRADPRLIDQPRLNALLGWFDEELGRLATDGATGVTAALHRCTAAIGG</sequence>
<dbReference type="Gene3D" id="3.30.559.30">
    <property type="entry name" value="Nonribosomal peptide synthetase, condensation domain"/>
    <property type="match status" value="1"/>
</dbReference>
<dbReference type="RefSeq" id="WP_145905302.1">
    <property type="nucleotide sequence ID" value="NZ_BAAAMZ010000011.1"/>
</dbReference>
<dbReference type="GO" id="GO:0031177">
    <property type="term" value="F:phosphopantetheine binding"/>
    <property type="evidence" value="ECO:0007669"/>
    <property type="project" value="TreeGrafter"/>
</dbReference>
<dbReference type="SUPFAM" id="SSF52777">
    <property type="entry name" value="CoA-dependent acyltransferases"/>
    <property type="match status" value="2"/>
</dbReference>
<evidence type="ECO:0000313" key="2">
    <source>
        <dbReference type="EMBL" id="TWF98953.1"/>
    </source>
</evidence>
<dbReference type="OrthoDB" id="3403614at2"/>
<dbReference type="Pfam" id="PF00668">
    <property type="entry name" value="Condensation"/>
    <property type="match status" value="1"/>
</dbReference>
<proteinExistence type="predicted"/>
<dbReference type="InterPro" id="IPR023213">
    <property type="entry name" value="CAT-like_dom_sf"/>
</dbReference>
<keyword evidence="3" id="KW-1185">Reference proteome</keyword>
<evidence type="ECO:0000259" key="1">
    <source>
        <dbReference type="Pfam" id="PF00668"/>
    </source>
</evidence>
<dbReference type="GO" id="GO:0008610">
    <property type="term" value="P:lipid biosynthetic process"/>
    <property type="evidence" value="ECO:0007669"/>
    <property type="project" value="UniProtKB-ARBA"/>
</dbReference>
<dbReference type="PANTHER" id="PTHR45527:SF1">
    <property type="entry name" value="FATTY ACID SYNTHASE"/>
    <property type="match status" value="1"/>
</dbReference>
<dbReference type="GO" id="GO:0043041">
    <property type="term" value="P:amino acid activation for nonribosomal peptide biosynthetic process"/>
    <property type="evidence" value="ECO:0007669"/>
    <property type="project" value="TreeGrafter"/>
</dbReference>
<dbReference type="PANTHER" id="PTHR45527">
    <property type="entry name" value="NONRIBOSOMAL PEPTIDE SYNTHETASE"/>
    <property type="match status" value="1"/>
</dbReference>
<dbReference type="InterPro" id="IPR001242">
    <property type="entry name" value="Condensation_dom"/>
</dbReference>
<reference evidence="2 3" key="1">
    <citation type="submission" date="2019-06" db="EMBL/GenBank/DDBJ databases">
        <title>Sequencing the genomes of 1000 actinobacteria strains.</title>
        <authorList>
            <person name="Klenk H.-P."/>
        </authorList>
    </citation>
    <scope>NUCLEOTIDE SEQUENCE [LARGE SCALE GENOMIC DNA]</scope>
    <source>
        <strain evidence="2 3">DSM 44826</strain>
    </source>
</reference>
<dbReference type="Proteomes" id="UP000317940">
    <property type="component" value="Unassembled WGS sequence"/>
</dbReference>
<dbReference type="GO" id="GO:0003824">
    <property type="term" value="F:catalytic activity"/>
    <property type="evidence" value="ECO:0007669"/>
    <property type="project" value="InterPro"/>
</dbReference>
<dbReference type="AlphaFoldDB" id="A0A561UHW4"/>
<feature type="domain" description="Condensation" evidence="1">
    <location>
        <begin position="47"/>
        <end position="360"/>
    </location>
</feature>
<organism evidence="2 3">
    <name type="scientific">Kitasatospora viridis</name>
    <dbReference type="NCBI Taxonomy" id="281105"/>
    <lineage>
        <taxon>Bacteria</taxon>
        <taxon>Bacillati</taxon>
        <taxon>Actinomycetota</taxon>
        <taxon>Actinomycetes</taxon>
        <taxon>Kitasatosporales</taxon>
        <taxon>Streptomycetaceae</taxon>
        <taxon>Kitasatospora</taxon>
    </lineage>
</organism>
<accession>A0A561UHW4</accession>
<name>A0A561UHW4_9ACTN</name>
<evidence type="ECO:0000313" key="3">
    <source>
        <dbReference type="Proteomes" id="UP000317940"/>
    </source>
</evidence>
<dbReference type="GO" id="GO:0044550">
    <property type="term" value="P:secondary metabolite biosynthetic process"/>
    <property type="evidence" value="ECO:0007669"/>
    <property type="project" value="TreeGrafter"/>
</dbReference>